<dbReference type="Pfam" id="PF02518">
    <property type="entry name" value="HATPase_c"/>
    <property type="match status" value="1"/>
</dbReference>
<dbReference type="SUPFAM" id="SSF53850">
    <property type="entry name" value="Periplasmic binding protein-like II"/>
    <property type="match status" value="1"/>
</dbReference>
<keyword evidence="6" id="KW-1185">Reference proteome</keyword>
<dbReference type="Pfam" id="PF00497">
    <property type="entry name" value="SBP_bac_3"/>
    <property type="match status" value="1"/>
</dbReference>
<feature type="coiled-coil region" evidence="1">
    <location>
        <begin position="551"/>
        <end position="596"/>
    </location>
</feature>
<dbReference type="SMART" id="SM00062">
    <property type="entry name" value="PBPb"/>
    <property type="match status" value="1"/>
</dbReference>
<evidence type="ECO:0000259" key="4">
    <source>
        <dbReference type="PROSITE" id="PS50113"/>
    </source>
</evidence>
<dbReference type="InterPro" id="IPR013656">
    <property type="entry name" value="PAS_4"/>
</dbReference>
<protein>
    <submittedName>
        <fullName evidence="5">PAS domain S-box</fullName>
    </submittedName>
</protein>
<dbReference type="CDD" id="cd00130">
    <property type="entry name" value="PAS"/>
    <property type="match status" value="1"/>
</dbReference>
<dbReference type="InterPro" id="IPR003594">
    <property type="entry name" value="HATPase_dom"/>
</dbReference>
<dbReference type="eggNOG" id="COG0834">
    <property type="taxonomic scope" value="Bacteria"/>
</dbReference>
<evidence type="ECO:0000256" key="1">
    <source>
        <dbReference type="SAM" id="Coils"/>
    </source>
</evidence>
<dbReference type="Gene3D" id="3.40.190.10">
    <property type="entry name" value="Periplasmic binding protein-like II"/>
    <property type="match status" value="2"/>
</dbReference>
<dbReference type="SUPFAM" id="SSF55785">
    <property type="entry name" value="PYP-like sensor domain (PAS domain)"/>
    <property type="match status" value="2"/>
</dbReference>
<organism evidence="5 6">
    <name type="scientific">Methylomicrobium album BG8</name>
    <dbReference type="NCBI Taxonomy" id="686340"/>
    <lineage>
        <taxon>Bacteria</taxon>
        <taxon>Pseudomonadati</taxon>
        <taxon>Pseudomonadota</taxon>
        <taxon>Gammaproteobacteria</taxon>
        <taxon>Methylococcales</taxon>
        <taxon>Methylococcaceae</taxon>
        <taxon>Methylomicrobium</taxon>
    </lineage>
</organism>
<feature type="coiled-coil region" evidence="1">
    <location>
        <begin position="398"/>
        <end position="425"/>
    </location>
</feature>
<dbReference type="Pfam" id="PF13188">
    <property type="entry name" value="PAS_8"/>
    <property type="match status" value="1"/>
</dbReference>
<feature type="domain" description="PAS" evidence="3">
    <location>
        <begin position="436"/>
        <end position="506"/>
    </location>
</feature>
<dbReference type="Pfam" id="PF08448">
    <property type="entry name" value="PAS_4"/>
    <property type="match status" value="1"/>
</dbReference>
<dbReference type="Proteomes" id="UP000005090">
    <property type="component" value="Chromosome"/>
</dbReference>
<dbReference type="InterPro" id="IPR011495">
    <property type="entry name" value="Sig_transdc_His_kin_sub2_dim/P"/>
</dbReference>
<proteinExistence type="predicted"/>
<dbReference type="Pfam" id="PF07568">
    <property type="entry name" value="HisKA_2"/>
    <property type="match status" value="1"/>
</dbReference>
<dbReference type="PANTHER" id="PTHR43065">
    <property type="entry name" value="SENSOR HISTIDINE KINASE"/>
    <property type="match status" value="1"/>
</dbReference>
<dbReference type="AlphaFoldDB" id="H8GLV9"/>
<dbReference type="PANTHER" id="PTHR43065:SF23">
    <property type="entry name" value="SENSOR HISTIDINE KINASE PDTAS"/>
    <property type="match status" value="1"/>
</dbReference>
<dbReference type="Gene3D" id="3.30.450.20">
    <property type="entry name" value="PAS domain"/>
    <property type="match status" value="3"/>
</dbReference>
<dbReference type="SMART" id="SM00387">
    <property type="entry name" value="HATPase_c"/>
    <property type="match status" value="1"/>
</dbReference>
<dbReference type="InterPro" id="IPR001610">
    <property type="entry name" value="PAC"/>
</dbReference>
<dbReference type="InterPro" id="IPR001638">
    <property type="entry name" value="Solute-binding_3/MltF_N"/>
</dbReference>
<dbReference type="HOGENOM" id="CLU_352613_0_0_6"/>
<dbReference type="NCBIfam" id="TIGR00229">
    <property type="entry name" value="sensory_box"/>
    <property type="match status" value="1"/>
</dbReference>
<sequence>MLACIIAGLPSFAGTEPQQPLRVGSEIGFLPYVDIDDQGRATGFAVELFEAVASTMDIPIDFHPGRWDTVWQGLKTGKLDALPLVAHMPESEGQVEFTKPHTIGYDSFFVRKGRDPIKFIEQARSLNIIVLRADAAHDALRSRGFDQQLVLVDNLADGFRLLASGQHDALLAPQLQGNQLRHRIGLESIIVPGPLLKEYRREFCFAVRKGNTELRDRLDQGLAIVKANGEYDRLYRKWLGINEIPTFPATYLAWGVSAAVSLLALMGLWTWQLRRQVALRTRELTQANQSAQAERQRLYDVLQALPVYVVLLSKDYRVIFANRFFEQRYGKAQGRPCYKYLFNRNAPCEVCDTFNIFKTGGPLDWRWSGPDGRDYEIHDFPFADTDGSPMIMEVGIDITEVNRARQALSEANASLERRVAERTAELAKAWQEAEHTRDLLQITMDNAPALMSYIDREGRYQRINKNYELWFGYTAEQVLGRHIRDVHGEALWQTVEPYLERVLTQERIDFEFQSLFHDGNLRWVHGTYSPDVDAEGQVRGFVGHVLNITERKQAEEALLRLNAELERRVLERTAELRRNEEQLQASLNEKEVLLKEIHHRVKNNLQIIASLLQLQADAQTDSAVRELFQDSRCRIRSMALIHEQLYKSQDLKTIDFADYVEQLVSHLHRSFAHTIPQVTVRLDILPFTQDIDHALPLGLIVNELVSNSFKHAFPRPSGGEKREIWVTMAQNAPGGLTLEVGDSGCGLPDTLNLDRSPSLGLQLVQSLVLQLHGRLTVERRSGAVFRIFIPGERIFSG</sequence>
<feature type="domain" description="Histidine kinase" evidence="2">
    <location>
        <begin position="596"/>
        <end position="793"/>
    </location>
</feature>
<dbReference type="SMART" id="SM00086">
    <property type="entry name" value="PAC"/>
    <property type="match status" value="1"/>
</dbReference>
<dbReference type="PROSITE" id="PS50109">
    <property type="entry name" value="HIS_KIN"/>
    <property type="match status" value="1"/>
</dbReference>
<dbReference type="STRING" id="686340.Metal_0292"/>
<evidence type="ECO:0000259" key="2">
    <source>
        <dbReference type="PROSITE" id="PS50109"/>
    </source>
</evidence>
<dbReference type="Gene3D" id="3.30.565.10">
    <property type="entry name" value="Histidine kinase-like ATPase, C-terminal domain"/>
    <property type="match status" value="1"/>
</dbReference>
<evidence type="ECO:0000313" key="5">
    <source>
        <dbReference type="EMBL" id="EIC28155.1"/>
    </source>
</evidence>
<dbReference type="InterPro" id="IPR000014">
    <property type="entry name" value="PAS"/>
</dbReference>
<dbReference type="InterPro" id="IPR036890">
    <property type="entry name" value="HATPase_C_sf"/>
</dbReference>
<dbReference type="PROSITE" id="PS50112">
    <property type="entry name" value="PAS"/>
    <property type="match status" value="1"/>
</dbReference>
<feature type="domain" description="PAC" evidence="4">
    <location>
        <begin position="508"/>
        <end position="560"/>
    </location>
</feature>
<dbReference type="SUPFAM" id="SSF55874">
    <property type="entry name" value="ATPase domain of HSP90 chaperone/DNA topoisomerase II/histidine kinase"/>
    <property type="match status" value="1"/>
</dbReference>
<dbReference type="CDD" id="cd13704">
    <property type="entry name" value="PBP2_HisK"/>
    <property type="match status" value="1"/>
</dbReference>
<reference evidence="5 6" key="1">
    <citation type="journal article" date="2013" name="Genome Announc.">
        <title>Genome Sequence of the Obligate Gammaproteobacterial Methanotroph Methylomicrobium album Strain BG8.</title>
        <authorList>
            <person name="Kits K.D."/>
            <person name="Kalyuzhnaya M.G."/>
            <person name="Klotz M.G."/>
            <person name="Jetten M.S."/>
            <person name="Op den Camp H.J."/>
            <person name="Vuilleumier S."/>
            <person name="Bringel F."/>
            <person name="Dispirito A.A."/>
            <person name="Murrell J.C."/>
            <person name="Bruce D."/>
            <person name="Cheng J.F."/>
            <person name="Copeland A."/>
            <person name="Goodwin L."/>
            <person name="Hauser L."/>
            <person name="Lajus A."/>
            <person name="Land M.L."/>
            <person name="Lapidus A."/>
            <person name="Lucas S."/>
            <person name="Medigue C."/>
            <person name="Pitluck S."/>
            <person name="Woyke T."/>
            <person name="Zeytun A."/>
            <person name="Stein L.Y."/>
        </authorList>
    </citation>
    <scope>NUCLEOTIDE SEQUENCE [LARGE SCALE GENOMIC DNA]</scope>
    <source>
        <strain evidence="5 6">BG8</strain>
    </source>
</reference>
<name>H8GLV9_METAL</name>
<dbReference type="InterPro" id="IPR000700">
    <property type="entry name" value="PAS-assoc_C"/>
</dbReference>
<keyword evidence="1" id="KW-0175">Coiled coil</keyword>
<dbReference type="InterPro" id="IPR035965">
    <property type="entry name" value="PAS-like_dom_sf"/>
</dbReference>
<dbReference type="SMART" id="SM00091">
    <property type="entry name" value="PAS"/>
    <property type="match status" value="2"/>
</dbReference>
<dbReference type="PROSITE" id="PS50113">
    <property type="entry name" value="PAC"/>
    <property type="match status" value="1"/>
</dbReference>
<dbReference type="InterPro" id="IPR005467">
    <property type="entry name" value="His_kinase_dom"/>
</dbReference>
<dbReference type="eggNOG" id="COG3920">
    <property type="taxonomic scope" value="Bacteria"/>
</dbReference>
<evidence type="ECO:0000259" key="3">
    <source>
        <dbReference type="PROSITE" id="PS50112"/>
    </source>
</evidence>
<dbReference type="EMBL" id="CM001475">
    <property type="protein sequence ID" value="EIC28155.1"/>
    <property type="molecule type" value="Genomic_DNA"/>
</dbReference>
<dbReference type="eggNOG" id="COG4251">
    <property type="taxonomic scope" value="Bacteria"/>
</dbReference>
<accession>H8GLV9</accession>
<evidence type="ECO:0000313" key="6">
    <source>
        <dbReference type="Proteomes" id="UP000005090"/>
    </source>
</evidence>
<gene>
    <name evidence="5" type="ORF">Metal_0292</name>
</gene>